<proteinExistence type="predicted"/>
<organism evidence="3 4">
    <name type="scientific">Colwellia asteriadis</name>
    <dbReference type="NCBI Taxonomy" id="517723"/>
    <lineage>
        <taxon>Bacteria</taxon>
        <taxon>Pseudomonadati</taxon>
        <taxon>Pseudomonadota</taxon>
        <taxon>Gammaproteobacteria</taxon>
        <taxon>Alteromonadales</taxon>
        <taxon>Colwelliaceae</taxon>
        <taxon>Colwellia</taxon>
    </lineage>
</organism>
<feature type="compositionally biased region" description="Basic and acidic residues" evidence="1">
    <location>
        <begin position="39"/>
        <end position="50"/>
    </location>
</feature>
<feature type="chain" id="PRO_5047080571" description="DUF2946 domain-containing protein" evidence="2">
    <location>
        <begin position="25"/>
        <end position="116"/>
    </location>
</feature>
<feature type="signal peptide" evidence="2">
    <location>
        <begin position="1"/>
        <end position="24"/>
    </location>
</feature>
<keyword evidence="2" id="KW-0732">Signal</keyword>
<evidence type="ECO:0008006" key="5">
    <source>
        <dbReference type="Google" id="ProtNLM"/>
    </source>
</evidence>
<evidence type="ECO:0000256" key="1">
    <source>
        <dbReference type="SAM" id="MobiDB-lite"/>
    </source>
</evidence>
<feature type="region of interest" description="Disordered" evidence="1">
    <location>
        <begin position="39"/>
        <end position="62"/>
    </location>
</feature>
<dbReference type="EMBL" id="BAAAFA010000003">
    <property type="protein sequence ID" value="GAA0814642.1"/>
    <property type="molecule type" value="Genomic_DNA"/>
</dbReference>
<evidence type="ECO:0000256" key="2">
    <source>
        <dbReference type="SAM" id="SignalP"/>
    </source>
</evidence>
<sequence>MNLNVVLKMLLVVSIVLQSLTAVASSTSENHQIDIEHLQTQHDHADDRNVSNDNVDDEQHNEKDCHHCGHCSGSHLSWILVNSSNATGKLNIFNKTPYQIDQTNTFLEAILRPPIS</sequence>
<accession>A0ABN1L599</accession>
<comment type="caution">
    <text evidence="3">The sequence shown here is derived from an EMBL/GenBank/DDBJ whole genome shotgun (WGS) entry which is preliminary data.</text>
</comment>
<name>A0ABN1L599_9GAMM</name>
<evidence type="ECO:0000313" key="3">
    <source>
        <dbReference type="EMBL" id="GAA0814642.1"/>
    </source>
</evidence>
<keyword evidence="4" id="KW-1185">Reference proteome</keyword>
<reference evidence="3 4" key="1">
    <citation type="journal article" date="2019" name="Int. J. Syst. Evol. Microbiol.">
        <title>The Global Catalogue of Microorganisms (GCM) 10K type strain sequencing project: providing services to taxonomists for standard genome sequencing and annotation.</title>
        <authorList>
            <consortium name="The Broad Institute Genomics Platform"/>
            <consortium name="The Broad Institute Genome Sequencing Center for Infectious Disease"/>
            <person name="Wu L."/>
            <person name="Ma J."/>
        </authorList>
    </citation>
    <scope>NUCLEOTIDE SEQUENCE [LARGE SCALE GENOMIC DNA]</scope>
    <source>
        <strain evidence="3 4">JCM 15608</strain>
    </source>
</reference>
<protein>
    <recommendedName>
        <fullName evidence="5">DUF2946 domain-containing protein</fullName>
    </recommendedName>
</protein>
<gene>
    <name evidence="3" type="ORF">GCM10009111_11780</name>
</gene>
<evidence type="ECO:0000313" key="4">
    <source>
        <dbReference type="Proteomes" id="UP001500021"/>
    </source>
</evidence>
<dbReference type="Proteomes" id="UP001500021">
    <property type="component" value="Unassembled WGS sequence"/>
</dbReference>